<sequence length="104" mass="11853">MEKVIKDLIAKLDKGNMQQTTTNNMVSMSLPKLPQKTTTPSFAMITARAPNTDNTTLPKRPPKPNPRTQPIFKNSTFPSEKKLGHQNPLKRRRHKKHATRSTKH</sequence>
<organism evidence="2 3">
    <name type="scientific">Austropuccinia psidii MF-1</name>
    <dbReference type="NCBI Taxonomy" id="1389203"/>
    <lineage>
        <taxon>Eukaryota</taxon>
        <taxon>Fungi</taxon>
        <taxon>Dikarya</taxon>
        <taxon>Basidiomycota</taxon>
        <taxon>Pucciniomycotina</taxon>
        <taxon>Pucciniomycetes</taxon>
        <taxon>Pucciniales</taxon>
        <taxon>Sphaerophragmiaceae</taxon>
        <taxon>Austropuccinia</taxon>
    </lineage>
</organism>
<protein>
    <submittedName>
        <fullName evidence="2">Uncharacterized protein</fullName>
    </submittedName>
</protein>
<evidence type="ECO:0000256" key="1">
    <source>
        <dbReference type="SAM" id="MobiDB-lite"/>
    </source>
</evidence>
<comment type="caution">
    <text evidence="2">The sequence shown here is derived from an EMBL/GenBank/DDBJ whole genome shotgun (WGS) entry which is preliminary data.</text>
</comment>
<reference evidence="2" key="1">
    <citation type="submission" date="2021-03" db="EMBL/GenBank/DDBJ databases">
        <title>Draft genome sequence of rust myrtle Austropuccinia psidii MF-1, a brazilian biotype.</title>
        <authorList>
            <person name="Quecine M.C."/>
            <person name="Pachon D.M.R."/>
            <person name="Bonatelli M.L."/>
            <person name="Correr F.H."/>
            <person name="Franceschini L.M."/>
            <person name="Leite T.F."/>
            <person name="Margarido G.R.A."/>
            <person name="Almeida C.A."/>
            <person name="Ferrarezi J.A."/>
            <person name="Labate C.A."/>
        </authorList>
    </citation>
    <scope>NUCLEOTIDE SEQUENCE</scope>
    <source>
        <strain evidence="2">MF-1</strain>
    </source>
</reference>
<dbReference type="AlphaFoldDB" id="A0A9Q3H311"/>
<evidence type="ECO:0000313" key="3">
    <source>
        <dbReference type="Proteomes" id="UP000765509"/>
    </source>
</evidence>
<feature type="region of interest" description="Disordered" evidence="1">
    <location>
        <begin position="47"/>
        <end position="104"/>
    </location>
</feature>
<proteinExistence type="predicted"/>
<feature type="compositionally biased region" description="Polar residues" evidence="1">
    <location>
        <begin position="66"/>
        <end position="78"/>
    </location>
</feature>
<name>A0A9Q3H311_9BASI</name>
<gene>
    <name evidence="2" type="ORF">O181_027255</name>
</gene>
<dbReference type="Proteomes" id="UP000765509">
    <property type="component" value="Unassembled WGS sequence"/>
</dbReference>
<dbReference type="EMBL" id="AVOT02009177">
    <property type="protein sequence ID" value="MBW0487540.1"/>
    <property type="molecule type" value="Genomic_DNA"/>
</dbReference>
<keyword evidence="3" id="KW-1185">Reference proteome</keyword>
<accession>A0A9Q3H311</accession>
<feature type="compositionally biased region" description="Basic residues" evidence="1">
    <location>
        <begin position="88"/>
        <end position="104"/>
    </location>
</feature>
<evidence type="ECO:0000313" key="2">
    <source>
        <dbReference type="EMBL" id="MBW0487540.1"/>
    </source>
</evidence>